<evidence type="ECO:0000256" key="2">
    <source>
        <dbReference type="SAM" id="MobiDB-lite"/>
    </source>
</evidence>
<dbReference type="Gene3D" id="1.10.10.60">
    <property type="entry name" value="Homeodomain-like"/>
    <property type="match status" value="1"/>
</dbReference>
<feature type="compositionally biased region" description="Basic and acidic residues" evidence="2">
    <location>
        <begin position="33"/>
        <end position="44"/>
    </location>
</feature>
<dbReference type="AlphaFoldDB" id="A0A1A9V1A1"/>
<keyword evidence="5" id="KW-1185">Reference proteome</keyword>
<proteinExistence type="predicted"/>
<evidence type="ECO:0000259" key="3">
    <source>
        <dbReference type="Pfam" id="PF13837"/>
    </source>
</evidence>
<evidence type="ECO:0000256" key="1">
    <source>
        <dbReference type="SAM" id="Coils"/>
    </source>
</evidence>
<keyword evidence="1" id="KW-0175">Coiled coil</keyword>
<reference evidence="4" key="1">
    <citation type="submission" date="2020-05" db="UniProtKB">
        <authorList>
            <consortium name="EnsemblMetazoa"/>
        </authorList>
    </citation>
    <scope>IDENTIFICATION</scope>
    <source>
        <strain evidence="4">TTRI</strain>
    </source>
</reference>
<feature type="region of interest" description="Disordered" evidence="2">
    <location>
        <begin position="1"/>
        <end position="45"/>
    </location>
</feature>
<name>A0A1A9V1A1_GLOAU</name>
<sequence length="299" mass="35339">MDSTEVSEMQEAAATYATLPDIPKTSQEATMASKDRQKEEDKVPKSMKQRYWHSWEELRLVELWRRYKDEVTDVHKCLPVYRKIVGGMKSFGFLVNTQDCRRKINTLTNRYMAEKRHMDISGNKSVWRLYPLINCIIDAKTKWEVDDPWHENRIIKNLLDKIDPPTESVSDNRSQPQQLPPRSPLQMRSINANEANVSPMETSMPPHQPAAQFQLSCDKRSRIIPINRLTEENLKQLRAENNRLAMERDEDLKRLRREEEGFHKFHTDIQYWSKQQEDLLQKIRNHLNDARPTLEKGKT</sequence>
<dbReference type="Proteomes" id="UP000078200">
    <property type="component" value="Unassembled WGS sequence"/>
</dbReference>
<dbReference type="VEuPathDB" id="VectorBase:GAUT022593"/>
<feature type="domain" description="Myb/SANT-like DNA-binding" evidence="3">
    <location>
        <begin position="50"/>
        <end position="133"/>
    </location>
</feature>
<dbReference type="PANTHER" id="PTHR22666:SF3">
    <property type="entry name" value="MYB_SANT-LIKE DNA-BINDING DOMAIN-CONTAINING PROTEIN 1"/>
    <property type="match status" value="1"/>
</dbReference>
<dbReference type="GO" id="GO:0016604">
    <property type="term" value="C:nuclear body"/>
    <property type="evidence" value="ECO:0007669"/>
    <property type="project" value="TreeGrafter"/>
</dbReference>
<feature type="region of interest" description="Disordered" evidence="2">
    <location>
        <begin position="165"/>
        <end position="188"/>
    </location>
</feature>
<organism evidence="4 5">
    <name type="scientific">Glossina austeni</name>
    <name type="common">Savannah tsetse fly</name>
    <dbReference type="NCBI Taxonomy" id="7395"/>
    <lineage>
        <taxon>Eukaryota</taxon>
        <taxon>Metazoa</taxon>
        <taxon>Ecdysozoa</taxon>
        <taxon>Arthropoda</taxon>
        <taxon>Hexapoda</taxon>
        <taxon>Insecta</taxon>
        <taxon>Pterygota</taxon>
        <taxon>Neoptera</taxon>
        <taxon>Endopterygota</taxon>
        <taxon>Diptera</taxon>
        <taxon>Brachycera</taxon>
        <taxon>Muscomorpha</taxon>
        <taxon>Hippoboscoidea</taxon>
        <taxon>Glossinidae</taxon>
        <taxon>Glossina</taxon>
    </lineage>
</organism>
<dbReference type="PANTHER" id="PTHR22666">
    <property type="entry name" value="MYB_SANT-LIKE DNA-BINDING DOMAIN-CONTAINING PROTEIN 1"/>
    <property type="match status" value="1"/>
</dbReference>
<dbReference type="InterPro" id="IPR044822">
    <property type="entry name" value="Myb_DNA-bind_4"/>
</dbReference>
<protein>
    <recommendedName>
        <fullName evidence="3">Myb/SANT-like DNA-binding domain-containing protein</fullName>
    </recommendedName>
</protein>
<evidence type="ECO:0000313" key="5">
    <source>
        <dbReference type="Proteomes" id="UP000078200"/>
    </source>
</evidence>
<dbReference type="Pfam" id="PF13837">
    <property type="entry name" value="Myb_DNA-bind_4"/>
    <property type="match status" value="1"/>
</dbReference>
<accession>A0A1A9V1A1</accession>
<evidence type="ECO:0000313" key="4">
    <source>
        <dbReference type="EnsemblMetazoa" id="GAUT022593-PA"/>
    </source>
</evidence>
<dbReference type="STRING" id="7395.A0A1A9V1A1"/>
<feature type="coiled-coil region" evidence="1">
    <location>
        <begin position="227"/>
        <end position="254"/>
    </location>
</feature>
<dbReference type="GO" id="GO:0045893">
    <property type="term" value="P:positive regulation of DNA-templated transcription"/>
    <property type="evidence" value="ECO:0007669"/>
    <property type="project" value="TreeGrafter"/>
</dbReference>
<dbReference type="EnsemblMetazoa" id="GAUT022593-RA">
    <property type="protein sequence ID" value="GAUT022593-PA"/>
    <property type="gene ID" value="GAUT022593"/>
</dbReference>
<dbReference type="InterPro" id="IPR026095">
    <property type="entry name" value="Myb/SANT-like_DNA-bd_dom_prot"/>
</dbReference>